<feature type="binding site" evidence="13">
    <location>
        <position position="209"/>
    </location>
    <ligand>
        <name>Zn(2+)</name>
        <dbReference type="ChEBI" id="CHEBI:29105"/>
    </ligand>
</feature>
<comment type="catalytic activity">
    <reaction evidence="12 13">
        <text>tRNA(Cys) + L-cysteine + ATP = L-cysteinyl-tRNA(Cys) + AMP + diphosphate</text>
        <dbReference type="Rhea" id="RHEA:17773"/>
        <dbReference type="Rhea" id="RHEA-COMP:9661"/>
        <dbReference type="Rhea" id="RHEA-COMP:9679"/>
        <dbReference type="ChEBI" id="CHEBI:30616"/>
        <dbReference type="ChEBI" id="CHEBI:33019"/>
        <dbReference type="ChEBI" id="CHEBI:35235"/>
        <dbReference type="ChEBI" id="CHEBI:78442"/>
        <dbReference type="ChEBI" id="CHEBI:78517"/>
        <dbReference type="ChEBI" id="CHEBI:456215"/>
        <dbReference type="EC" id="6.1.1.16"/>
    </reaction>
</comment>
<dbReference type="SMART" id="SM00840">
    <property type="entry name" value="DALR_2"/>
    <property type="match status" value="1"/>
</dbReference>
<feature type="short sequence motif" description="'KMSKS' region" evidence="13">
    <location>
        <begin position="267"/>
        <end position="271"/>
    </location>
</feature>
<evidence type="ECO:0000256" key="8">
    <source>
        <dbReference type="ARBA" id="ARBA00022833"/>
    </source>
</evidence>
<dbReference type="Gene3D" id="3.40.50.620">
    <property type="entry name" value="HUPs"/>
    <property type="match status" value="1"/>
</dbReference>
<proteinExistence type="inferred from homology"/>
<evidence type="ECO:0000256" key="13">
    <source>
        <dbReference type="HAMAP-Rule" id="MF_00041"/>
    </source>
</evidence>
<sequence length="480" mass="54306">MSLKVYNTLTKQKEEFVPITPGKVKMYVCGVTPYNHPHIGNARPFITWDVIRRYLEYSGYEVYHIQNFTDIDDKIINTANGEKVTWDVIANRYIASYFEVMDKLNIRHAHVYPKVSQHIPEIVTMVKTLIDKGFAYETGGDVYYSVEAFQGYGKLSGRNLEDMKAGARVDVDERKKHPMDFALWKSAKPGEPSWESPWGQGRPGWHIECSVMSYKYLGASFDFHGGGSDLVFPHHENEIAQSEAFTGIEPFVRYWLHNGFITINEEKMSKSLGNFFLVIDILEHFRPEILRFFILSTHYRSPLDFSDERLQEAARSLERLKTAEANLRQLKTLPAANGGEESAALSQAAAQATAEFKAAMDDDFNTALAIGTMFGLAKEINIYHSKVTGGKAEADADVLQQADKAYGQMAEVLGILNDTDAVTQDANAELVNELMNIIIEIRQEARKKKDWTTADQIRDKLAANGIVLEDSPQGVRWKRQ</sequence>
<feature type="binding site" evidence="13">
    <location>
        <position position="270"/>
    </location>
    <ligand>
        <name>ATP</name>
        <dbReference type="ChEBI" id="CHEBI:30616"/>
    </ligand>
</feature>
<keyword evidence="14" id="KW-0175">Coiled coil</keyword>
<evidence type="ECO:0000313" key="16">
    <source>
        <dbReference type="EMBL" id="XFO64297.1"/>
    </source>
</evidence>
<dbReference type="PRINTS" id="PR00983">
    <property type="entry name" value="TRNASYNTHCYS"/>
</dbReference>
<evidence type="ECO:0000256" key="2">
    <source>
        <dbReference type="ARBA" id="ARBA00005594"/>
    </source>
</evidence>
<evidence type="ECO:0000256" key="12">
    <source>
        <dbReference type="ARBA" id="ARBA00047398"/>
    </source>
</evidence>
<evidence type="ECO:0000256" key="14">
    <source>
        <dbReference type="SAM" id="Coils"/>
    </source>
</evidence>
<dbReference type="CDD" id="cd00672">
    <property type="entry name" value="CysRS_core"/>
    <property type="match status" value="1"/>
</dbReference>
<evidence type="ECO:0000256" key="11">
    <source>
        <dbReference type="ARBA" id="ARBA00023146"/>
    </source>
</evidence>
<keyword evidence="7 13" id="KW-0547">Nucleotide-binding</keyword>
<evidence type="ECO:0000259" key="15">
    <source>
        <dbReference type="SMART" id="SM00840"/>
    </source>
</evidence>
<dbReference type="HAMAP" id="MF_00041">
    <property type="entry name" value="Cys_tRNA_synth"/>
    <property type="match status" value="1"/>
</dbReference>
<dbReference type="Pfam" id="PF09190">
    <property type="entry name" value="DALR_2"/>
    <property type="match status" value="1"/>
</dbReference>
<keyword evidence="10 13" id="KW-0648">Protein biosynthesis</keyword>
<evidence type="ECO:0000256" key="3">
    <source>
        <dbReference type="ARBA" id="ARBA00011245"/>
    </source>
</evidence>
<dbReference type="InterPro" id="IPR015803">
    <property type="entry name" value="Cys-tRNA-ligase"/>
</dbReference>
<dbReference type="PANTHER" id="PTHR10890:SF3">
    <property type="entry name" value="CYSTEINE--TRNA LIGASE, CYTOPLASMIC"/>
    <property type="match status" value="1"/>
</dbReference>
<keyword evidence="5 13" id="KW-0436">Ligase</keyword>
<dbReference type="EC" id="6.1.1.16" evidence="13"/>
<protein>
    <recommendedName>
        <fullName evidence="13">Cysteine--tRNA ligase</fullName>
        <ecNumber evidence="13">6.1.1.16</ecNumber>
    </recommendedName>
    <alternativeName>
        <fullName evidence="13">Cysteinyl-tRNA synthetase</fullName>
        <shortName evidence="13">CysRS</shortName>
    </alternativeName>
</protein>
<dbReference type="Pfam" id="PF01406">
    <property type="entry name" value="tRNA-synt_1e"/>
    <property type="match status" value="1"/>
</dbReference>
<feature type="binding site" evidence="13">
    <location>
        <position position="238"/>
    </location>
    <ligand>
        <name>Zn(2+)</name>
        <dbReference type="ChEBI" id="CHEBI:29105"/>
    </ligand>
</feature>
<dbReference type="InterPro" id="IPR009080">
    <property type="entry name" value="tRNAsynth_Ia_anticodon-bd"/>
</dbReference>
<evidence type="ECO:0000256" key="7">
    <source>
        <dbReference type="ARBA" id="ARBA00022741"/>
    </source>
</evidence>
<name>A0ABZ3IF49_9FIRM</name>
<keyword evidence="8 13" id="KW-0862">Zinc</keyword>
<comment type="similarity">
    <text evidence="2 13">Belongs to the class-I aminoacyl-tRNA synthetase family.</text>
</comment>
<evidence type="ECO:0000256" key="10">
    <source>
        <dbReference type="ARBA" id="ARBA00022917"/>
    </source>
</evidence>
<evidence type="ECO:0000256" key="4">
    <source>
        <dbReference type="ARBA" id="ARBA00022490"/>
    </source>
</evidence>
<reference evidence="16" key="1">
    <citation type="submission" date="2024-05" db="EMBL/GenBank/DDBJ databases">
        <title>Isolation and characterization of Sporomusa carbonis sp. nov., a carboxydotrophic hydrogenogen in the genus of Sporomusa isolated from a charcoal burning pile.</title>
        <authorList>
            <person name="Boeer T."/>
            <person name="Rosenbaum F."/>
            <person name="Eysell L."/>
            <person name="Mueller V."/>
            <person name="Daniel R."/>
            <person name="Poehlein A."/>
        </authorList>
    </citation>
    <scope>NUCLEOTIDE SEQUENCE [LARGE SCALE GENOMIC DNA]</scope>
    <source>
        <strain evidence="16">DSM 10669</strain>
    </source>
</reference>
<gene>
    <name evidence="13 16" type="primary">cysS</name>
    <name evidence="16" type="ORF">SPSIL_003930</name>
</gene>
<accession>A0ABZ3IF49</accession>
<dbReference type="InterPro" id="IPR024909">
    <property type="entry name" value="Cys-tRNA/MSH_ligase"/>
</dbReference>
<dbReference type="NCBIfam" id="TIGR00435">
    <property type="entry name" value="cysS"/>
    <property type="match status" value="1"/>
</dbReference>
<dbReference type="EMBL" id="CP155573">
    <property type="protein sequence ID" value="XFO64297.1"/>
    <property type="molecule type" value="Genomic_DNA"/>
</dbReference>
<feature type="coiled-coil region" evidence="14">
    <location>
        <begin position="303"/>
        <end position="333"/>
    </location>
</feature>
<evidence type="ECO:0000256" key="9">
    <source>
        <dbReference type="ARBA" id="ARBA00022840"/>
    </source>
</evidence>
<keyword evidence="4 13" id="KW-0963">Cytoplasm</keyword>
<evidence type="ECO:0000256" key="5">
    <source>
        <dbReference type="ARBA" id="ARBA00022598"/>
    </source>
</evidence>
<evidence type="ECO:0000313" key="17">
    <source>
        <dbReference type="Proteomes" id="UP000216752"/>
    </source>
</evidence>
<dbReference type="Proteomes" id="UP000216752">
    <property type="component" value="Chromosome"/>
</dbReference>
<evidence type="ECO:0000256" key="6">
    <source>
        <dbReference type="ARBA" id="ARBA00022723"/>
    </source>
</evidence>
<organism evidence="16 17">
    <name type="scientific">Sporomusa silvacetica DSM 10669</name>
    <dbReference type="NCBI Taxonomy" id="1123289"/>
    <lineage>
        <taxon>Bacteria</taxon>
        <taxon>Bacillati</taxon>
        <taxon>Bacillota</taxon>
        <taxon>Negativicutes</taxon>
        <taxon>Selenomonadales</taxon>
        <taxon>Sporomusaceae</taxon>
        <taxon>Sporomusa</taxon>
    </lineage>
</organism>
<feature type="binding site" evidence="13">
    <location>
        <position position="29"/>
    </location>
    <ligand>
        <name>Zn(2+)</name>
        <dbReference type="ChEBI" id="CHEBI:29105"/>
    </ligand>
</feature>
<keyword evidence="9 13" id="KW-0067">ATP-binding</keyword>
<keyword evidence="17" id="KW-1185">Reference proteome</keyword>
<evidence type="ECO:0000256" key="1">
    <source>
        <dbReference type="ARBA" id="ARBA00004496"/>
    </source>
</evidence>
<dbReference type="Pfam" id="PF23493">
    <property type="entry name" value="CysS_C"/>
    <property type="match status" value="1"/>
</dbReference>
<comment type="subunit">
    <text evidence="3 13">Monomer.</text>
</comment>
<dbReference type="SUPFAM" id="SSF52374">
    <property type="entry name" value="Nucleotidylyl transferase"/>
    <property type="match status" value="1"/>
</dbReference>
<keyword evidence="6 13" id="KW-0479">Metal-binding</keyword>
<feature type="domain" description="Cysteinyl-tRNA synthetase class Ia DALR" evidence="15">
    <location>
        <begin position="355"/>
        <end position="430"/>
    </location>
</feature>
<dbReference type="GO" id="GO:0004817">
    <property type="term" value="F:cysteine-tRNA ligase activity"/>
    <property type="evidence" value="ECO:0007669"/>
    <property type="project" value="UniProtKB-EC"/>
</dbReference>
<feature type="binding site" evidence="13">
    <location>
        <position position="234"/>
    </location>
    <ligand>
        <name>Zn(2+)</name>
        <dbReference type="ChEBI" id="CHEBI:29105"/>
    </ligand>
</feature>
<keyword evidence="11 13" id="KW-0030">Aminoacyl-tRNA synthetase</keyword>
<dbReference type="InterPro" id="IPR014729">
    <property type="entry name" value="Rossmann-like_a/b/a_fold"/>
</dbReference>
<dbReference type="InterPro" id="IPR015273">
    <property type="entry name" value="Cys-tRNA-synt_Ia_DALR"/>
</dbReference>
<dbReference type="SUPFAM" id="SSF47323">
    <property type="entry name" value="Anticodon-binding domain of a subclass of class I aminoacyl-tRNA synthetases"/>
    <property type="match status" value="1"/>
</dbReference>
<comment type="subcellular location">
    <subcellularLocation>
        <location evidence="1 13">Cytoplasm</location>
    </subcellularLocation>
</comment>
<dbReference type="PANTHER" id="PTHR10890">
    <property type="entry name" value="CYSTEINYL-TRNA SYNTHETASE"/>
    <property type="match status" value="1"/>
</dbReference>
<dbReference type="Gene3D" id="1.20.120.1910">
    <property type="entry name" value="Cysteine-tRNA ligase, C-terminal anti-codon recognition domain"/>
    <property type="match status" value="1"/>
</dbReference>
<feature type="short sequence motif" description="'HIGH' region" evidence="13">
    <location>
        <begin position="31"/>
        <end position="41"/>
    </location>
</feature>
<dbReference type="RefSeq" id="WP_094607448.1">
    <property type="nucleotide sequence ID" value="NZ_CP155573.1"/>
</dbReference>
<comment type="cofactor">
    <cofactor evidence="13">
        <name>Zn(2+)</name>
        <dbReference type="ChEBI" id="CHEBI:29105"/>
    </cofactor>
    <text evidence="13">Binds 1 zinc ion per subunit.</text>
</comment>
<dbReference type="InterPro" id="IPR056411">
    <property type="entry name" value="CysS_C"/>
</dbReference>
<dbReference type="InterPro" id="IPR032678">
    <property type="entry name" value="tRNA-synt_1_cat_dom"/>
</dbReference>